<proteinExistence type="predicted"/>
<sequence length="105" mass="11573">MKDFNARVDANYGGYFPDSRGTSYLAADFVKGAAASIARHLEDGDPTSFVPEDTDAQGVDDLRSGLKVDSYRTPLLTIAKYLVNDWLVVEYGDKATKDPNMTLFE</sequence>
<protein>
    <submittedName>
        <fullName evidence="1">Uncharacterized protein</fullName>
    </submittedName>
</protein>
<dbReference type="AlphaFoldDB" id="A0A087AX65"/>
<dbReference type="OrthoDB" id="3230705at2"/>
<name>A0A087AX65_9BIFI</name>
<organism evidence="1 2">
    <name type="scientific">Bifidobacterium cuniculi</name>
    <dbReference type="NCBI Taxonomy" id="1688"/>
    <lineage>
        <taxon>Bacteria</taxon>
        <taxon>Bacillati</taxon>
        <taxon>Actinomycetota</taxon>
        <taxon>Actinomycetes</taxon>
        <taxon>Bifidobacteriales</taxon>
        <taxon>Bifidobacteriaceae</taxon>
        <taxon>Bifidobacterium</taxon>
    </lineage>
</organism>
<dbReference type="RefSeq" id="WP_034258462.1">
    <property type="nucleotide sequence ID" value="NZ_JGYV01000008.1"/>
</dbReference>
<keyword evidence="2" id="KW-1185">Reference proteome</keyword>
<evidence type="ECO:0000313" key="2">
    <source>
        <dbReference type="Proteomes" id="UP000029067"/>
    </source>
</evidence>
<accession>A0A087AX65</accession>
<comment type="caution">
    <text evidence="1">The sequence shown here is derived from an EMBL/GenBank/DDBJ whole genome shotgun (WGS) entry which is preliminary data.</text>
</comment>
<reference evidence="1 2" key="1">
    <citation type="submission" date="2014-03" db="EMBL/GenBank/DDBJ databases">
        <title>Genomics of Bifidobacteria.</title>
        <authorList>
            <person name="Ventura M."/>
            <person name="Milani C."/>
            <person name="Lugli G.A."/>
        </authorList>
    </citation>
    <scope>NUCLEOTIDE SEQUENCE [LARGE SCALE GENOMIC DNA]</scope>
    <source>
        <strain evidence="1 2">LMG 10738</strain>
    </source>
</reference>
<evidence type="ECO:0000313" key="1">
    <source>
        <dbReference type="EMBL" id="KFI63365.1"/>
    </source>
</evidence>
<dbReference type="Proteomes" id="UP000029067">
    <property type="component" value="Unassembled WGS sequence"/>
</dbReference>
<dbReference type="EMBL" id="JGYV01000008">
    <property type="protein sequence ID" value="KFI63365.1"/>
    <property type="molecule type" value="Genomic_DNA"/>
</dbReference>
<gene>
    <name evidence="1" type="ORF">BCUN_1333</name>
</gene>
<dbReference type="eggNOG" id="ENOG5032AA3">
    <property type="taxonomic scope" value="Bacteria"/>
</dbReference>